<dbReference type="RefSeq" id="WP_236496403.1">
    <property type="nucleotide sequence ID" value="NZ_CP091244.1"/>
</dbReference>
<protein>
    <submittedName>
        <fullName evidence="2">IS3 family transposase</fullName>
    </submittedName>
</protein>
<dbReference type="PANTHER" id="PTHR46889">
    <property type="entry name" value="TRANSPOSASE INSF FOR INSERTION SEQUENCE IS3B-RELATED"/>
    <property type="match status" value="1"/>
</dbReference>
<gene>
    <name evidence="3" type="ORF">L2Y54_08120</name>
    <name evidence="2" type="ORF">L2Y54_12295</name>
</gene>
<dbReference type="EMBL" id="CP091244">
    <property type="protein sequence ID" value="UJS22724.1"/>
    <property type="molecule type" value="Genomic_DNA"/>
</dbReference>
<dbReference type="InterPro" id="IPR050900">
    <property type="entry name" value="Transposase_IS3/IS150/IS904"/>
</dbReference>
<dbReference type="Proteomes" id="UP001054801">
    <property type="component" value="Chromosome"/>
</dbReference>
<evidence type="ECO:0000313" key="3">
    <source>
        <dbReference type="EMBL" id="UJS26000.1"/>
    </source>
</evidence>
<name>A0ABY3SV03_9GAMM</name>
<dbReference type="InterPro" id="IPR001584">
    <property type="entry name" value="Integrase_cat-core"/>
</dbReference>
<evidence type="ECO:0000259" key="1">
    <source>
        <dbReference type="PROSITE" id="PS50994"/>
    </source>
</evidence>
<dbReference type="Pfam" id="PF00665">
    <property type="entry name" value="rve"/>
    <property type="match status" value="1"/>
</dbReference>
<dbReference type="InterPro" id="IPR036397">
    <property type="entry name" value="RNaseH_sf"/>
</dbReference>
<dbReference type="PROSITE" id="PS50994">
    <property type="entry name" value="INTEGRASE"/>
    <property type="match status" value="1"/>
</dbReference>
<dbReference type="PANTHER" id="PTHR46889:SF4">
    <property type="entry name" value="TRANSPOSASE INSO FOR INSERTION SEQUENCE ELEMENT IS911B-RELATED"/>
    <property type="match status" value="1"/>
</dbReference>
<sequence length="386" mass="43280">MSILLESRPPDVSVRAGCAALALSRASYYRYSSNQTVIDVVANDAVSDAVPVSDEPAPMAETTAAVEAIAIVETVAAVRPIPDNALSAAEQEQVLTVLNSERFADQPPAEVYATLLSEGIYYCSVSTMYRLLRKARQIGERRPQRQPQTHAMPRLRATRPNEVWTWDITKLATEQRGVYLSLYVVLDLYSRFIVAWMVSRKENSHLAKQLMQEASTRYRIGLGELTLHQDRGAPMTAHGYLDLMAELEITCSHSRPRVSNDNPFSESQFKTCKQQPDYPGRFASVSHAREWFADYVEWYNFDHQHSGLAFFTPEQVFTNRVGDVAICRQTALQTAYETNPKRFINGAPVVKLPPKEVWINPAHPDEADENIAVNFPTLSAAKKACL</sequence>
<accession>A0ABY3SV03</accession>
<evidence type="ECO:0000313" key="2">
    <source>
        <dbReference type="EMBL" id="UJS22724.1"/>
    </source>
</evidence>
<dbReference type="SUPFAM" id="SSF53098">
    <property type="entry name" value="Ribonuclease H-like"/>
    <property type="match status" value="1"/>
</dbReference>
<evidence type="ECO:0000313" key="4">
    <source>
        <dbReference type="Proteomes" id="UP001054801"/>
    </source>
</evidence>
<keyword evidence="4" id="KW-1185">Reference proteome</keyword>
<dbReference type="InterPro" id="IPR012337">
    <property type="entry name" value="RNaseH-like_sf"/>
</dbReference>
<dbReference type="Gene3D" id="3.30.420.10">
    <property type="entry name" value="Ribonuclease H-like superfamily/Ribonuclease H"/>
    <property type="match status" value="1"/>
</dbReference>
<dbReference type="InterPro" id="IPR048020">
    <property type="entry name" value="Transpos_IS3"/>
</dbReference>
<feature type="domain" description="Integrase catalytic" evidence="1">
    <location>
        <begin position="156"/>
        <end position="321"/>
    </location>
</feature>
<dbReference type="EMBL" id="CP091244">
    <property type="protein sequence ID" value="UJS26000.1"/>
    <property type="molecule type" value="Genomic_DNA"/>
</dbReference>
<organism evidence="2 4">
    <name type="scientific">Thiothrix winogradskyi</name>
    <dbReference type="NCBI Taxonomy" id="96472"/>
    <lineage>
        <taxon>Bacteria</taxon>
        <taxon>Pseudomonadati</taxon>
        <taxon>Pseudomonadota</taxon>
        <taxon>Gammaproteobacteria</taxon>
        <taxon>Thiotrichales</taxon>
        <taxon>Thiotrichaceae</taxon>
        <taxon>Thiothrix</taxon>
    </lineage>
</organism>
<proteinExistence type="predicted"/>
<reference evidence="2" key="1">
    <citation type="journal article" date="2022" name="Microorganisms">
        <title>Two New Species of Filamentous Sulfur Bacteria of the Genus Thiothrix, Thiothrix winogradskyi sp. nov. and 'Candidatus Thiothrix sulfatifontis' sp. nov.</title>
        <authorList>
            <person name="Ravin N.V."/>
            <person name="Rossetti S."/>
            <person name="Beletsky A.V."/>
            <person name="Kadnikov V.V."/>
            <person name="Rudenko T.S."/>
            <person name="Smolyakov D.D."/>
            <person name="Moskvitina M.I."/>
            <person name="Gureeva M.V."/>
            <person name="Mardanov A.V."/>
            <person name="Grabovich M.Y."/>
        </authorList>
    </citation>
    <scope>NUCLEOTIDE SEQUENCE</scope>
    <source>
        <strain evidence="2">CT3</strain>
    </source>
</reference>
<dbReference type="NCBIfam" id="NF033516">
    <property type="entry name" value="transpos_IS3"/>
    <property type="match status" value="1"/>
</dbReference>